<dbReference type="Proteomes" id="UP001228113">
    <property type="component" value="Chromosome"/>
</dbReference>
<accession>A0AA48GRQ8</accession>
<sequence length="65" mass="7075">MTDHESVAGMVAAALALQELDRMRAMECLPSPEALLDRLQARATDFHLLAGVVLAYLKRQGVPRG</sequence>
<gene>
    <name evidence="1" type="ORF">METESE_13620</name>
</gene>
<protein>
    <submittedName>
        <fullName evidence="1">Uncharacterized protein</fullName>
    </submittedName>
</protein>
<reference evidence="1" key="1">
    <citation type="journal article" date="2023" name="Int. J. Syst. Evol. Microbiol.">
        <title>Mesoterricola silvestris gen. nov., sp. nov., Mesoterricola sediminis sp. nov., Geothrix oryzae sp. nov., Geothrix edaphica sp. nov., Geothrix rubra sp. nov., and Geothrix limicola sp. nov., six novel members of Acidobacteriota isolated from soils.</title>
        <authorList>
            <person name="Itoh H."/>
            <person name="Sugisawa Y."/>
            <person name="Mise K."/>
            <person name="Xu Z."/>
            <person name="Kuniyasu M."/>
            <person name="Ushijima N."/>
            <person name="Kawano K."/>
            <person name="Kobayashi E."/>
            <person name="Shiratori Y."/>
            <person name="Masuda Y."/>
            <person name="Senoo K."/>
        </authorList>
    </citation>
    <scope>NUCLEOTIDE SEQUENCE</scope>
    <source>
        <strain evidence="1">W786</strain>
    </source>
</reference>
<organism evidence="1 2">
    <name type="scientific">Mesoterricola sediminis</name>
    <dbReference type="NCBI Taxonomy" id="2927980"/>
    <lineage>
        <taxon>Bacteria</taxon>
        <taxon>Pseudomonadati</taxon>
        <taxon>Acidobacteriota</taxon>
        <taxon>Holophagae</taxon>
        <taxon>Holophagales</taxon>
        <taxon>Holophagaceae</taxon>
        <taxon>Mesoterricola</taxon>
    </lineage>
</organism>
<proteinExistence type="predicted"/>
<dbReference type="RefSeq" id="WP_316411381.1">
    <property type="nucleotide sequence ID" value="NZ_AP027081.1"/>
</dbReference>
<dbReference type="EMBL" id="AP027081">
    <property type="protein sequence ID" value="BDU76404.1"/>
    <property type="molecule type" value="Genomic_DNA"/>
</dbReference>
<keyword evidence="2" id="KW-1185">Reference proteome</keyword>
<dbReference type="KEGG" id="msea:METESE_13620"/>
<name>A0AA48GRQ8_9BACT</name>
<dbReference type="AlphaFoldDB" id="A0AA48GRQ8"/>
<evidence type="ECO:0000313" key="2">
    <source>
        <dbReference type="Proteomes" id="UP001228113"/>
    </source>
</evidence>
<evidence type="ECO:0000313" key="1">
    <source>
        <dbReference type="EMBL" id="BDU76404.1"/>
    </source>
</evidence>